<dbReference type="Proteomes" id="UP000245790">
    <property type="component" value="Unassembled WGS sequence"/>
</dbReference>
<gene>
    <name evidence="1" type="ORF">C8D97_101374</name>
</gene>
<organism evidence="1 2">
    <name type="scientific">Pleionea mediterranea</name>
    <dbReference type="NCBI Taxonomy" id="523701"/>
    <lineage>
        <taxon>Bacteria</taxon>
        <taxon>Pseudomonadati</taxon>
        <taxon>Pseudomonadota</taxon>
        <taxon>Gammaproteobacteria</taxon>
        <taxon>Oceanospirillales</taxon>
        <taxon>Pleioneaceae</taxon>
        <taxon>Pleionea</taxon>
    </lineage>
</organism>
<dbReference type="RefSeq" id="WP_146196061.1">
    <property type="nucleotide sequence ID" value="NZ_QGGU01000001.1"/>
</dbReference>
<dbReference type="SUPFAM" id="SSF53474">
    <property type="entry name" value="alpha/beta-Hydrolases"/>
    <property type="match status" value="1"/>
</dbReference>
<keyword evidence="2" id="KW-1185">Reference proteome</keyword>
<dbReference type="EMBL" id="QGGU01000001">
    <property type="protein sequence ID" value="PWK54520.1"/>
    <property type="molecule type" value="Genomic_DNA"/>
</dbReference>
<name>A0A316G409_9GAMM</name>
<reference evidence="1 2" key="1">
    <citation type="submission" date="2018-05" db="EMBL/GenBank/DDBJ databases">
        <title>Genomic Encyclopedia of Type Strains, Phase IV (KMG-IV): sequencing the most valuable type-strain genomes for metagenomic binning, comparative biology and taxonomic classification.</title>
        <authorList>
            <person name="Goeker M."/>
        </authorList>
    </citation>
    <scope>NUCLEOTIDE SEQUENCE [LARGE SCALE GENOMIC DNA]</scope>
    <source>
        <strain evidence="1 2">DSM 25350</strain>
    </source>
</reference>
<dbReference type="Gene3D" id="3.40.50.1820">
    <property type="entry name" value="alpha/beta hydrolase"/>
    <property type="match status" value="1"/>
</dbReference>
<comment type="caution">
    <text evidence="1">The sequence shown here is derived from an EMBL/GenBank/DDBJ whole genome shotgun (WGS) entry which is preliminary data.</text>
</comment>
<evidence type="ECO:0000313" key="2">
    <source>
        <dbReference type="Proteomes" id="UP000245790"/>
    </source>
</evidence>
<sequence>MNIGTPSKEEYTGMQAYFKSKKHNFGENTGQEIVIPDFVKMLSSFDILILALFGGLDSQVDWRSAKSLYQSSLGENDHLTVSVFPKCNHLMFKAETGAYFEDLKPFNWKRCKGFFDNISNWLKQQKSNASDT</sequence>
<proteinExistence type="predicted"/>
<accession>A0A316G409</accession>
<dbReference type="AlphaFoldDB" id="A0A316G409"/>
<dbReference type="OrthoDB" id="9765647at2"/>
<protein>
    <recommendedName>
        <fullName evidence="3">Dienelactone hydrolase family protein</fullName>
    </recommendedName>
</protein>
<dbReference type="InterPro" id="IPR029058">
    <property type="entry name" value="AB_hydrolase_fold"/>
</dbReference>
<evidence type="ECO:0000313" key="1">
    <source>
        <dbReference type="EMBL" id="PWK54520.1"/>
    </source>
</evidence>
<evidence type="ECO:0008006" key="3">
    <source>
        <dbReference type="Google" id="ProtNLM"/>
    </source>
</evidence>